<dbReference type="EMBL" id="CVQH01001558">
    <property type="protein sequence ID" value="CRK03065.1"/>
    <property type="molecule type" value="Genomic_DNA"/>
</dbReference>
<sequence>MPPTASRAVQGLTVQATCLGLCFQARLHRTKHLIHTNGEKVQPSLARGLYDGTSSTAPERNLTGTTRDTPRKIPRRCNRIQQRPGKQPAFKLSTGSIVAWPRHCICMRYYQHACQAIETWLTPSRQGPTKASSSEVAAAAAGVSAHIDHSDPRRLICMRRHHVSSPSSSSFVVVVVFVLVVKTGGLIRASMQPSTVLPPMALSLSSNVWALDWPSSGAQPLSMLTSFGLNSCFGPFRHPTRPTFRAGNLQLARLFSSCRGDTTGGGFSIDQKAAIWARVIQFRRTNAEDDCQPSSSTTTRSAIQKRSSMQDLVDGKCPDLTAEAERIRNQPVNGATAPLALGAWGWCLPWLVSAMVLAP</sequence>
<feature type="compositionally biased region" description="Polar residues" evidence="1">
    <location>
        <begin position="52"/>
        <end position="67"/>
    </location>
</feature>
<evidence type="ECO:0000313" key="3">
    <source>
        <dbReference type="Proteomes" id="UP000044602"/>
    </source>
</evidence>
<organism evidence="2 3">
    <name type="scientific">Verticillium longisporum</name>
    <name type="common">Verticillium dahliae var. longisporum</name>
    <dbReference type="NCBI Taxonomy" id="100787"/>
    <lineage>
        <taxon>Eukaryota</taxon>
        <taxon>Fungi</taxon>
        <taxon>Dikarya</taxon>
        <taxon>Ascomycota</taxon>
        <taxon>Pezizomycotina</taxon>
        <taxon>Sordariomycetes</taxon>
        <taxon>Hypocreomycetidae</taxon>
        <taxon>Glomerellales</taxon>
        <taxon>Plectosphaerellaceae</taxon>
        <taxon>Verticillium</taxon>
    </lineage>
</organism>
<evidence type="ECO:0000256" key="1">
    <source>
        <dbReference type="SAM" id="MobiDB-lite"/>
    </source>
</evidence>
<dbReference type="AlphaFoldDB" id="A0A0G4KJ00"/>
<proteinExistence type="predicted"/>
<dbReference type="Proteomes" id="UP000044602">
    <property type="component" value="Unassembled WGS sequence"/>
</dbReference>
<accession>A0A0G4KJ00</accession>
<reference evidence="2 3" key="1">
    <citation type="submission" date="2015-05" db="EMBL/GenBank/DDBJ databases">
        <authorList>
            <person name="Wang D.B."/>
            <person name="Wang M."/>
        </authorList>
    </citation>
    <scope>NUCLEOTIDE SEQUENCE [LARGE SCALE GENOMIC DNA]</scope>
    <source>
        <strain evidence="2">VL1</strain>
    </source>
</reference>
<protein>
    <submittedName>
        <fullName evidence="2">Uncharacterized protein</fullName>
    </submittedName>
</protein>
<gene>
    <name evidence="2" type="ORF">BN1708_009604</name>
</gene>
<dbReference type="STRING" id="100787.A0A0G4KJ00"/>
<keyword evidence="3" id="KW-1185">Reference proteome</keyword>
<feature type="region of interest" description="Disordered" evidence="1">
    <location>
        <begin position="48"/>
        <end position="72"/>
    </location>
</feature>
<name>A0A0G4KJ00_VERLO</name>
<evidence type="ECO:0000313" key="2">
    <source>
        <dbReference type="EMBL" id="CRK03065.1"/>
    </source>
</evidence>